<dbReference type="EMBL" id="LNIX01000001">
    <property type="protein sequence ID" value="OXA64526.1"/>
    <property type="molecule type" value="Genomic_DNA"/>
</dbReference>
<keyword evidence="2" id="KW-0732">Signal</keyword>
<name>A0A226F6P2_FOLCA</name>
<feature type="chain" id="PRO_5013347888" evidence="2">
    <location>
        <begin position="29"/>
        <end position="247"/>
    </location>
</feature>
<accession>A0A226F6P2</accession>
<reference evidence="3 4" key="1">
    <citation type="submission" date="2015-12" db="EMBL/GenBank/DDBJ databases">
        <title>The genome of Folsomia candida.</title>
        <authorList>
            <person name="Faddeeva A."/>
            <person name="Derks M.F."/>
            <person name="Anvar Y."/>
            <person name="Smit S."/>
            <person name="Van Straalen N."/>
            <person name="Roelofs D."/>
        </authorList>
    </citation>
    <scope>NUCLEOTIDE SEQUENCE [LARGE SCALE GENOMIC DNA]</scope>
    <source>
        <strain evidence="3 4">VU population</strain>
        <tissue evidence="3">Whole body</tissue>
    </source>
</reference>
<organism evidence="3 4">
    <name type="scientific">Folsomia candida</name>
    <name type="common">Springtail</name>
    <dbReference type="NCBI Taxonomy" id="158441"/>
    <lineage>
        <taxon>Eukaryota</taxon>
        <taxon>Metazoa</taxon>
        <taxon>Ecdysozoa</taxon>
        <taxon>Arthropoda</taxon>
        <taxon>Hexapoda</taxon>
        <taxon>Collembola</taxon>
        <taxon>Entomobryomorpha</taxon>
        <taxon>Isotomoidea</taxon>
        <taxon>Isotomidae</taxon>
        <taxon>Proisotominae</taxon>
        <taxon>Folsomia</taxon>
    </lineage>
</organism>
<gene>
    <name evidence="3" type="ORF">Fcan01_00936</name>
</gene>
<sequence>MHYYCTLLRFLLLISSILLVTILHLTSAGYSSGPGTDPYGFGNVAEICNSPISVTQYFSPTWTIDHPELHYVMISKEQLTRLTQNLHHSVIVDPIRTEDIRKACFTSTQVASTNGANHTVTGFGSLSLNLFVAMSGYPRVFHSDPMFPLSVPNLASMSFSNRETFVVTLICHDDGVAGWVVNSPNWSISDEDIYAVSQHLLSLGFNMDHAVILDNSNCGENSMNSDVVTPMKPHRKGNKHRKGLLHL</sequence>
<dbReference type="AlphaFoldDB" id="A0A226F6P2"/>
<feature type="region of interest" description="Disordered" evidence="1">
    <location>
        <begin position="228"/>
        <end position="247"/>
    </location>
</feature>
<evidence type="ECO:0000313" key="3">
    <source>
        <dbReference type="EMBL" id="OXA64526.1"/>
    </source>
</evidence>
<evidence type="ECO:0000313" key="4">
    <source>
        <dbReference type="Proteomes" id="UP000198287"/>
    </source>
</evidence>
<keyword evidence="4" id="KW-1185">Reference proteome</keyword>
<dbReference type="Proteomes" id="UP000198287">
    <property type="component" value="Unassembled WGS sequence"/>
</dbReference>
<evidence type="ECO:0000256" key="1">
    <source>
        <dbReference type="SAM" id="MobiDB-lite"/>
    </source>
</evidence>
<feature type="compositionally biased region" description="Basic residues" evidence="1">
    <location>
        <begin position="232"/>
        <end position="247"/>
    </location>
</feature>
<proteinExistence type="predicted"/>
<evidence type="ECO:0000256" key="2">
    <source>
        <dbReference type="SAM" id="SignalP"/>
    </source>
</evidence>
<feature type="signal peptide" evidence="2">
    <location>
        <begin position="1"/>
        <end position="28"/>
    </location>
</feature>
<comment type="caution">
    <text evidence="3">The sequence shown here is derived from an EMBL/GenBank/DDBJ whole genome shotgun (WGS) entry which is preliminary data.</text>
</comment>
<protein>
    <submittedName>
        <fullName evidence="3">Uncharacterized protein</fullName>
    </submittedName>
</protein>